<evidence type="ECO:0000313" key="4">
    <source>
        <dbReference type="EMBL" id="CAL4183924.1"/>
    </source>
</evidence>
<organism evidence="4 5">
    <name type="scientific">Meganyctiphanes norvegica</name>
    <name type="common">Northern krill</name>
    <name type="synonym">Thysanopoda norvegica</name>
    <dbReference type="NCBI Taxonomy" id="48144"/>
    <lineage>
        <taxon>Eukaryota</taxon>
        <taxon>Metazoa</taxon>
        <taxon>Ecdysozoa</taxon>
        <taxon>Arthropoda</taxon>
        <taxon>Crustacea</taxon>
        <taxon>Multicrustacea</taxon>
        <taxon>Malacostraca</taxon>
        <taxon>Eumalacostraca</taxon>
        <taxon>Eucarida</taxon>
        <taxon>Euphausiacea</taxon>
        <taxon>Euphausiidae</taxon>
        <taxon>Meganyctiphanes</taxon>
    </lineage>
</organism>
<feature type="domain" description="DUF243" evidence="3">
    <location>
        <begin position="46"/>
        <end position="115"/>
    </location>
</feature>
<feature type="non-terminal residue" evidence="4">
    <location>
        <position position="1"/>
    </location>
</feature>
<accession>A0AAV2SEU5</accession>
<feature type="region of interest" description="Disordered" evidence="1">
    <location>
        <begin position="56"/>
        <end position="75"/>
    </location>
</feature>
<keyword evidence="5" id="KW-1185">Reference proteome</keyword>
<dbReference type="InterPro" id="IPR004145">
    <property type="entry name" value="DUF243"/>
</dbReference>
<evidence type="ECO:0000256" key="1">
    <source>
        <dbReference type="SAM" id="MobiDB-lite"/>
    </source>
</evidence>
<sequence>SIPTAAMDKTVLFFLFLSFASVFAQNDDNPCEGDQVLNTDGDCVEAKVSRNIYVFAPPEKPEEEGSDEESTLPTPKLEYNIVFVRAPERDEGSQPIVVPPPQQKTIVYVLSKKGQ</sequence>
<gene>
    <name evidence="4" type="ORF">MNOR_LOCUS35742</name>
</gene>
<protein>
    <recommendedName>
        <fullName evidence="3">DUF243 domain-containing protein</fullName>
    </recommendedName>
</protein>
<evidence type="ECO:0000259" key="3">
    <source>
        <dbReference type="SMART" id="SM00690"/>
    </source>
</evidence>
<comment type="caution">
    <text evidence="4">The sequence shown here is derived from an EMBL/GenBank/DDBJ whole genome shotgun (WGS) entry which is preliminary data.</text>
</comment>
<feature type="chain" id="PRO_5043774638" description="DUF243 domain-containing protein" evidence="2">
    <location>
        <begin position="25"/>
        <end position="115"/>
    </location>
</feature>
<dbReference type="PANTHER" id="PTHR31927:SF2">
    <property type="entry name" value="FI07246P-RELATED"/>
    <property type="match status" value="1"/>
</dbReference>
<reference evidence="4 5" key="1">
    <citation type="submission" date="2024-05" db="EMBL/GenBank/DDBJ databases">
        <authorList>
            <person name="Wallberg A."/>
        </authorList>
    </citation>
    <scope>NUCLEOTIDE SEQUENCE [LARGE SCALE GENOMIC DNA]</scope>
</reference>
<dbReference type="GO" id="GO:0008010">
    <property type="term" value="F:structural constituent of chitin-based larval cuticle"/>
    <property type="evidence" value="ECO:0007669"/>
    <property type="project" value="TreeGrafter"/>
</dbReference>
<feature type="signal peptide" evidence="2">
    <location>
        <begin position="1"/>
        <end position="24"/>
    </location>
</feature>
<dbReference type="Proteomes" id="UP001497623">
    <property type="component" value="Unassembled WGS sequence"/>
</dbReference>
<evidence type="ECO:0000256" key="2">
    <source>
        <dbReference type="SAM" id="SignalP"/>
    </source>
</evidence>
<proteinExistence type="predicted"/>
<keyword evidence="2" id="KW-0732">Signal</keyword>
<dbReference type="AlphaFoldDB" id="A0AAV2SEU5"/>
<dbReference type="EMBL" id="CAXKWB010061118">
    <property type="protein sequence ID" value="CAL4183924.1"/>
    <property type="molecule type" value="Genomic_DNA"/>
</dbReference>
<dbReference type="GO" id="GO:0040003">
    <property type="term" value="P:chitin-based cuticle development"/>
    <property type="evidence" value="ECO:0007669"/>
    <property type="project" value="TreeGrafter"/>
</dbReference>
<dbReference type="GO" id="GO:0062129">
    <property type="term" value="C:chitin-based extracellular matrix"/>
    <property type="evidence" value="ECO:0007669"/>
    <property type="project" value="TreeGrafter"/>
</dbReference>
<dbReference type="PANTHER" id="PTHR31927">
    <property type="entry name" value="FI07246P-RELATED-RELATED"/>
    <property type="match status" value="1"/>
</dbReference>
<evidence type="ECO:0000313" key="5">
    <source>
        <dbReference type="Proteomes" id="UP001497623"/>
    </source>
</evidence>
<feature type="non-terminal residue" evidence="4">
    <location>
        <position position="115"/>
    </location>
</feature>
<name>A0AAV2SEU5_MEGNR</name>
<dbReference type="SMART" id="SM00690">
    <property type="entry name" value="DM5"/>
    <property type="match status" value="1"/>
</dbReference>
<dbReference type="Pfam" id="PF03103">
    <property type="entry name" value="DUF243"/>
    <property type="match status" value="1"/>
</dbReference>
<feature type="compositionally biased region" description="Acidic residues" evidence="1">
    <location>
        <begin position="61"/>
        <end position="70"/>
    </location>
</feature>